<dbReference type="InterPro" id="IPR001347">
    <property type="entry name" value="SIS_dom"/>
</dbReference>
<sequence length="388" mass="42710">MQSFFGLAIPELESKGALHTAREIVQQPDIWHKILEGIIGQSSELQHFLQQACSAADNIILTGAGTSAYIGLSLQGSFFRHTNILTRAVATTDLVAHPQDYFHRNKTPLIISFARSGNSPESCAALELADELSAACYHLVITCNSHGSLARWQSRHPQQRILLPPECNDKSLAMTSSYSGMLFAGTLLTRLHHLPALQRQASRLFTYGKSLLRTYTPVMQQIAAAPFRRAVFLGDGAFFGTATEGQLKLQELTNGKVICKSDSFLGFRHGPKAVIDESTLVIYLFSNSPYVLRYEKDLVLSMKQGNKALMEIGVLPANTHIPELDYLILTNDNQSMLEEDLLCVCNIIPLQLLAFFTALKLGIHPDNPSDNGAITRVVEGVSIYPLKA</sequence>
<dbReference type="PROSITE" id="PS51464">
    <property type="entry name" value="SIS"/>
    <property type="match status" value="2"/>
</dbReference>
<evidence type="ECO:0000313" key="4">
    <source>
        <dbReference type="Proteomes" id="UP000503144"/>
    </source>
</evidence>
<dbReference type="InterPro" id="IPR035466">
    <property type="entry name" value="GlmS/AgaS_SIS"/>
</dbReference>
<accession>A0ABX6LAL0</accession>
<feature type="domain" description="SIS" evidence="2">
    <location>
        <begin position="49"/>
        <end position="197"/>
    </location>
</feature>
<dbReference type="Gene3D" id="3.40.50.10490">
    <property type="entry name" value="Glucose-6-phosphate isomerase like protein, domain 1"/>
    <property type="match status" value="2"/>
</dbReference>
<organism evidence="3 4">
    <name type="scientific">Chitinophaga oryzae</name>
    <dbReference type="NCBI Taxonomy" id="2725414"/>
    <lineage>
        <taxon>Bacteria</taxon>
        <taxon>Pseudomonadati</taxon>
        <taxon>Bacteroidota</taxon>
        <taxon>Chitinophagia</taxon>
        <taxon>Chitinophagales</taxon>
        <taxon>Chitinophagaceae</taxon>
        <taxon>Chitinophaga</taxon>
    </lineage>
</organism>
<dbReference type="InterPro" id="IPR046348">
    <property type="entry name" value="SIS_dom_sf"/>
</dbReference>
<dbReference type="Pfam" id="PF01380">
    <property type="entry name" value="SIS"/>
    <property type="match status" value="1"/>
</dbReference>
<dbReference type="RefSeq" id="WP_168859960.1">
    <property type="nucleotide sequence ID" value="NZ_CP051204.2"/>
</dbReference>
<protein>
    <submittedName>
        <fullName evidence="3">SIS domain-containing protein</fullName>
    </submittedName>
</protein>
<proteinExistence type="predicted"/>
<dbReference type="SUPFAM" id="SSF53697">
    <property type="entry name" value="SIS domain"/>
    <property type="match status" value="1"/>
</dbReference>
<dbReference type="CDD" id="cd05008">
    <property type="entry name" value="SIS_GlmS_GlmD_1"/>
    <property type="match status" value="1"/>
</dbReference>
<keyword evidence="4" id="KW-1185">Reference proteome</keyword>
<reference evidence="3" key="1">
    <citation type="submission" date="2020-09" db="EMBL/GenBank/DDBJ databases">
        <authorList>
            <person name="Kittiwongwattana C."/>
        </authorList>
    </citation>
    <scope>NUCLEOTIDE SEQUENCE</scope>
    <source>
        <strain evidence="3">1303</strain>
    </source>
</reference>
<evidence type="ECO:0000259" key="2">
    <source>
        <dbReference type="PROSITE" id="PS51464"/>
    </source>
</evidence>
<dbReference type="EMBL" id="CP051204">
    <property type="protein sequence ID" value="QJB37113.1"/>
    <property type="molecule type" value="Genomic_DNA"/>
</dbReference>
<evidence type="ECO:0000256" key="1">
    <source>
        <dbReference type="ARBA" id="ARBA00022737"/>
    </source>
</evidence>
<evidence type="ECO:0000313" key="3">
    <source>
        <dbReference type="EMBL" id="QJB37113.1"/>
    </source>
</evidence>
<dbReference type="PANTHER" id="PTHR10937:SF4">
    <property type="entry name" value="GLUCOSAMINE-6-PHOSPHATE DEAMINASE"/>
    <property type="match status" value="1"/>
</dbReference>
<gene>
    <name evidence="3" type="ORF">HF324_04290</name>
</gene>
<dbReference type="Proteomes" id="UP000503144">
    <property type="component" value="Chromosome"/>
</dbReference>
<dbReference type="PANTHER" id="PTHR10937">
    <property type="entry name" value="GLUCOSAMINE--FRUCTOSE-6-PHOSPHATE AMINOTRANSFERASE, ISOMERIZING"/>
    <property type="match status" value="1"/>
</dbReference>
<keyword evidence="1" id="KW-0677">Repeat</keyword>
<name>A0ABX6LAL0_9BACT</name>
<feature type="domain" description="SIS" evidence="2">
    <location>
        <begin position="218"/>
        <end position="368"/>
    </location>
</feature>